<dbReference type="Pfam" id="PF01520">
    <property type="entry name" value="Amidase_3"/>
    <property type="match status" value="1"/>
</dbReference>
<dbReference type="InterPro" id="IPR002508">
    <property type="entry name" value="MurNAc-LAA_cat"/>
</dbReference>
<dbReference type="RefSeq" id="WP_015759025.1">
    <property type="nucleotide sequence ID" value="NC_013216.1"/>
</dbReference>
<dbReference type="PROSITE" id="PS51781">
    <property type="entry name" value="SH3B"/>
    <property type="match status" value="1"/>
</dbReference>
<evidence type="ECO:0000256" key="3">
    <source>
        <dbReference type="SAM" id="MobiDB-lite"/>
    </source>
</evidence>
<dbReference type="PANTHER" id="PTHR30404:SF0">
    <property type="entry name" value="N-ACETYLMURAMOYL-L-ALANINE AMIDASE AMIC"/>
    <property type="match status" value="1"/>
</dbReference>
<evidence type="ECO:0000256" key="1">
    <source>
        <dbReference type="ARBA" id="ARBA00022801"/>
    </source>
</evidence>
<dbReference type="Gene3D" id="2.60.40.3500">
    <property type="match status" value="1"/>
</dbReference>
<keyword evidence="7" id="KW-1185">Reference proteome</keyword>
<feature type="compositionally biased region" description="Low complexity" evidence="3">
    <location>
        <begin position="145"/>
        <end position="173"/>
    </location>
</feature>
<feature type="signal peptide" evidence="4">
    <location>
        <begin position="1"/>
        <end position="31"/>
    </location>
</feature>
<keyword evidence="1 6" id="KW-0378">Hydrolase</keyword>
<gene>
    <name evidence="6" type="ordered locus">Dtox_3626</name>
</gene>
<dbReference type="GO" id="GO:0030288">
    <property type="term" value="C:outer membrane-bounded periplasmic space"/>
    <property type="evidence" value="ECO:0007669"/>
    <property type="project" value="TreeGrafter"/>
</dbReference>
<dbReference type="eggNOG" id="COG0860">
    <property type="taxonomic scope" value="Bacteria"/>
</dbReference>
<evidence type="ECO:0000259" key="5">
    <source>
        <dbReference type="PROSITE" id="PS51781"/>
    </source>
</evidence>
<dbReference type="InterPro" id="IPR003646">
    <property type="entry name" value="SH3-like_bac-type"/>
</dbReference>
<dbReference type="Pfam" id="PF08239">
    <property type="entry name" value="SH3_3"/>
    <property type="match status" value="1"/>
</dbReference>
<dbReference type="Pfam" id="PF11741">
    <property type="entry name" value="AMIN"/>
    <property type="match status" value="1"/>
</dbReference>
<dbReference type="STRING" id="485916.Dtox_3626"/>
<feature type="region of interest" description="Disordered" evidence="3">
    <location>
        <begin position="112"/>
        <end position="180"/>
    </location>
</feature>
<keyword evidence="4" id="KW-0732">Signal</keyword>
<protein>
    <submittedName>
        <fullName evidence="6">N-acetylmuramoyl-L-alanine amidase</fullName>
        <ecNumber evidence="6">3.5.1.28</ecNumber>
    </submittedName>
</protein>
<dbReference type="EC" id="3.5.1.28" evidence="6"/>
<dbReference type="SMART" id="SM00646">
    <property type="entry name" value="Ami_3"/>
    <property type="match status" value="1"/>
</dbReference>
<dbReference type="Gene3D" id="3.40.630.40">
    <property type="entry name" value="Zn-dependent exopeptidases"/>
    <property type="match status" value="1"/>
</dbReference>
<name>C8VWH4_DESAS</name>
<dbReference type="InterPro" id="IPR021731">
    <property type="entry name" value="AMIN_dom"/>
</dbReference>
<dbReference type="InterPro" id="IPR050695">
    <property type="entry name" value="N-acetylmuramoyl_amidase_3"/>
</dbReference>
<dbReference type="GO" id="GO:0009253">
    <property type="term" value="P:peptidoglycan catabolic process"/>
    <property type="evidence" value="ECO:0007669"/>
    <property type="project" value="InterPro"/>
</dbReference>
<feature type="compositionally biased region" description="Polar residues" evidence="3">
    <location>
        <begin position="112"/>
        <end position="123"/>
    </location>
</feature>
<dbReference type="PANTHER" id="PTHR30404">
    <property type="entry name" value="N-ACETYLMURAMOYL-L-ALANINE AMIDASE"/>
    <property type="match status" value="1"/>
</dbReference>
<dbReference type="AlphaFoldDB" id="C8VWH4"/>
<feature type="domain" description="SH3b" evidence="5">
    <location>
        <begin position="32"/>
        <end position="94"/>
    </location>
</feature>
<dbReference type="InterPro" id="IPR036028">
    <property type="entry name" value="SH3-like_dom_sf"/>
</dbReference>
<dbReference type="Gene3D" id="2.30.30.40">
    <property type="entry name" value="SH3 Domains"/>
    <property type="match status" value="1"/>
</dbReference>
<feature type="chain" id="PRO_5002993246" evidence="4">
    <location>
        <begin position="32"/>
        <end position="476"/>
    </location>
</feature>
<dbReference type="SMART" id="SM00287">
    <property type="entry name" value="SH3b"/>
    <property type="match status" value="1"/>
</dbReference>
<dbReference type="GO" id="GO:0008745">
    <property type="term" value="F:N-acetylmuramoyl-L-alanine amidase activity"/>
    <property type="evidence" value="ECO:0007669"/>
    <property type="project" value="UniProtKB-EC"/>
</dbReference>
<dbReference type="Proteomes" id="UP000002217">
    <property type="component" value="Chromosome"/>
</dbReference>
<sequence>MYGMLKGKMKGLFGFWVLFAALLLLPSGVLAASVASVNGDNINVREGPGTTSDIVGELNKGDSVTVLEKSGDWYKVKLSNGDGWVLSSFLNLSEQNSDDSADWLYAGAGSNDNQVKPAQTAATAQKEVTLPEWLRPREGKLASAGNSGSTDNSNNTGSTGNSNNSSDTNNSGSKTGEQPFVWDGGELTKIDVCDNSDEVVVTVYATGKMQLSAFTIDNPSRLVLDLTGVIPGDIPSTMQVSSNIVQQVRTALYSKEPVKSRVVLDLMKQSGYKTTLSSDQKTLTVQLDKGQRTVVKSGKKLIAIDPGHGGKDCGAIGCTGLYEKDVTLDVSRQVVDLLKNSGYDAVLTRTDDTYVGLDERTDYANSLNADLFVSVHINSSEAQTPSGTSTHYRSEEGKVLSTYIQSALIAGLGRKDRGVLYNNFAVLRTSNMTSALAELAFISNPEEESLLKTADFRSKAAQAIVQGINNYYRDIQ</sequence>
<organism evidence="6 7">
    <name type="scientific">Desulfofarcimen acetoxidans (strain ATCC 49208 / DSM 771 / KCTC 5769 / VKM B-1644 / 5575)</name>
    <name type="common">Desulfotomaculum acetoxidans</name>
    <dbReference type="NCBI Taxonomy" id="485916"/>
    <lineage>
        <taxon>Bacteria</taxon>
        <taxon>Bacillati</taxon>
        <taxon>Bacillota</taxon>
        <taxon>Clostridia</taxon>
        <taxon>Eubacteriales</taxon>
        <taxon>Peptococcaceae</taxon>
        <taxon>Desulfofarcimen</taxon>
    </lineage>
</organism>
<evidence type="ECO:0000256" key="2">
    <source>
        <dbReference type="ARBA" id="ARBA00023316"/>
    </source>
</evidence>
<accession>C8VWH4</accession>
<evidence type="ECO:0000256" key="4">
    <source>
        <dbReference type="SAM" id="SignalP"/>
    </source>
</evidence>
<dbReference type="CDD" id="cd02696">
    <property type="entry name" value="MurNAc-LAA"/>
    <property type="match status" value="1"/>
</dbReference>
<evidence type="ECO:0000313" key="6">
    <source>
        <dbReference type="EMBL" id="ACV64338.1"/>
    </source>
</evidence>
<dbReference type="SUPFAM" id="SSF50044">
    <property type="entry name" value="SH3-domain"/>
    <property type="match status" value="1"/>
</dbReference>
<proteinExistence type="predicted"/>
<dbReference type="HOGENOM" id="CLU_014322_1_0_9"/>
<reference evidence="6 7" key="1">
    <citation type="journal article" date="2009" name="Stand. Genomic Sci.">
        <title>Complete genome sequence of Desulfotomaculum acetoxidans type strain (5575).</title>
        <authorList>
            <person name="Spring S."/>
            <person name="Lapidus A."/>
            <person name="Schroder M."/>
            <person name="Gleim D."/>
            <person name="Sims D."/>
            <person name="Meincke L."/>
            <person name="Glavina Del Rio T."/>
            <person name="Tice H."/>
            <person name="Copeland A."/>
            <person name="Cheng J.F."/>
            <person name="Lucas S."/>
            <person name="Chen F."/>
            <person name="Nolan M."/>
            <person name="Bruce D."/>
            <person name="Goodwin L."/>
            <person name="Pitluck S."/>
            <person name="Ivanova N."/>
            <person name="Mavromatis K."/>
            <person name="Mikhailova N."/>
            <person name="Pati A."/>
            <person name="Chen A."/>
            <person name="Palaniappan K."/>
            <person name="Land M."/>
            <person name="Hauser L."/>
            <person name="Chang Y.J."/>
            <person name="Jeffries C.D."/>
            <person name="Chain P."/>
            <person name="Saunders E."/>
            <person name="Brettin T."/>
            <person name="Detter J.C."/>
            <person name="Goker M."/>
            <person name="Bristow J."/>
            <person name="Eisen J.A."/>
            <person name="Markowitz V."/>
            <person name="Hugenholtz P."/>
            <person name="Kyrpides N.C."/>
            <person name="Klenk H.P."/>
            <person name="Han C."/>
        </authorList>
    </citation>
    <scope>NUCLEOTIDE SEQUENCE [LARGE SCALE GENOMIC DNA]</scope>
    <source>
        <strain evidence="7">ATCC 49208 / DSM 771 / VKM B-1644</strain>
    </source>
</reference>
<dbReference type="SUPFAM" id="SSF53187">
    <property type="entry name" value="Zn-dependent exopeptidases"/>
    <property type="match status" value="1"/>
</dbReference>
<dbReference type="GO" id="GO:0071555">
    <property type="term" value="P:cell wall organization"/>
    <property type="evidence" value="ECO:0007669"/>
    <property type="project" value="UniProtKB-KW"/>
</dbReference>
<dbReference type="KEGG" id="dae:Dtox_3626"/>
<evidence type="ECO:0000313" key="7">
    <source>
        <dbReference type="Proteomes" id="UP000002217"/>
    </source>
</evidence>
<dbReference type="EMBL" id="CP001720">
    <property type="protein sequence ID" value="ACV64338.1"/>
    <property type="molecule type" value="Genomic_DNA"/>
</dbReference>
<keyword evidence="2" id="KW-0961">Cell wall biogenesis/degradation</keyword>